<gene>
    <name evidence="1" type="ORF">GTP91_23980</name>
</gene>
<accession>A0A845GBI5</accession>
<dbReference type="AlphaFoldDB" id="A0A845GBI5"/>
<reference evidence="1 2" key="1">
    <citation type="submission" date="2020-01" db="EMBL/GenBank/DDBJ databases">
        <title>Novel species isolated from a subtropical stream in China.</title>
        <authorList>
            <person name="Lu H."/>
        </authorList>
    </citation>
    <scope>NUCLEOTIDE SEQUENCE [LARGE SCALE GENOMIC DNA]</scope>
    <source>
        <strain evidence="1 2">FT82W</strain>
    </source>
</reference>
<comment type="caution">
    <text evidence="1">The sequence shown here is derived from an EMBL/GenBank/DDBJ whole genome shotgun (WGS) entry which is preliminary data.</text>
</comment>
<evidence type="ECO:0000313" key="1">
    <source>
        <dbReference type="EMBL" id="MYM90218.1"/>
    </source>
</evidence>
<dbReference type="Proteomes" id="UP000470302">
    <property type="component" value="Unassembled WGS sequence"/>
</dbReference>
<dbReference type="RefSeq" id="WP_161099030.1">
    <property type="nucleotide sequence ID" value="NZ_WWCW01000109.1"/>
</dbReference>
<proteinExistence type="predicted"/>
<evidence type="ECO:0000313" key="2">
    <source>
        <dbReference type="Proteomes" id="UP000470302"/>
    </source>
</evidence>
<organism evidence="1 2">
    <name type="scientific">Duganella vulcania</name>
    <dbReference type="NCBI Taxonomy" id="2692166"/>
    <lineage>
        <taxon>Bacteria</taxon>
        <taxon>Pseudomonadati</taxon>
        <taxon>Pseudomonadota</taxon>
        <taxon>Betaproteobacteria</taxon>
        <taxon>Burkholderiales</taxon>
        <taxon>Oxalobacteraceae</taxon>
        <taxon>Telluria group</taxon>
        <taxon>Duganella</taxon>
    </lineage>
</organism>
<sequence length="48" mass="5027">MQLNAMGIPIEATGAFVIPVQPGLDQMNGAVVNLQVGEASELGIQTRF</sequence>
<name>A0A845GBI5_9BURK</name>
<dbReference type="EMBL" id="WWCW01000109">
    <property type="protein sequence ID" value="MYM90218.1"/>
    <property type="molecule type" value="Genomic_DNA"/>
</dbReference>
<protein>
    <submittedName>
        <fullName evidence="1">Uncharacterized protein</fullName>
    </submittedName>
</protein>